<gene>
    <name evidence="2" type="ORF">AOC36_06975</name>
</gene>
<evidence type="ECO:0000313" key="2">
    <source>
        <dbReference type="EMBL" id="AMC93734.1"/>
    </source>
</evidence>
<feature type="transmembrane region" description="Helical" evidence="1">
    <location>
        <begin position="60"/>
        <end position="81"/>
    </location>
</feature>
<organism evidence="2 3">
    <name type="scientific">Erysipelothrix larvae</name>
    <dbReference type="NCBI Taxonomy" id="1514105"/>
    <lineage>
        <taxon>Bacteria</taxon>
        <taxon>Bacillati</taxon>
        <taxon>Bacillota</taxon>
        <taxon>Erysipelotrichia</taxon>
        <taxon>Erysipelotrichales</taxon>
        <taxon>Erysipelotrichaceae</taxon>
        <taxon>Erysipelothrix</taxon>
    </lineage>
</organism>
<dbReference type="OrthoDB" id="1647282at2"/>
<keyword evidence="1" id="KW-0812">Transmembrane</keyword>
<dbReference type="STRING" id="1514105.AOC36_06975"/>
<sequence>MKIKRTNLILLLVGIPLTAWRYQVALGWLIGQFVMILIEMTRTLFYDQILTRPNFRISQYIMYVLFTIIIIAGPLLFSFYFRGFVEPLAIFAAYFSSRILMFLNNIFSKGKEYHAS</sequence>
<keyword evidence="1" id="KW-0472">Membrane</keyword>
<dbReference type="EMBL" id="CP013213">
    <property type="protein sequence ID" value="AMC93734.1"/>
    <property type="molecule type" value="Genomic_DNA"/>
</dbReference>
<evidence type="ECO:0000313" key="3">
    <source>
        <dbReference type="Proteomes" id="UP000063781"/>
    </source>
</evidence>
<dbReference type="AlphaFoldDB" id="A0A0X8H0Q5"/>
<evidence type="ECO:0000256" key="1">
    <source>
        <dbReference type="SAM" id="Phobius"/>
    </source>
</evidence>
<proteinExistence type="predicted"/>
<accession>A0A0X8H0Q5</accession>
<feature type="transmembrane region" description="Helical" evidence="1">
    <location>
        <begin position="87"/>
        <end position="107"/>
    </location>
</feature>
<dbReference type="Proteomes" id="UP000063781">
    <property type="component" value="Chromosome"/>
</dbReference>
<reference evidence="2 3" key="1">
    <citation type="submission" date="2015-10" db="EMBL/GenBank/DDBJ databases">
        <title>Erysipelothrix larvae sp. LV19 isolated from the larval gut of the rhinoceros beetle, Trypoxylus dichotomus.</title>
        <authorList>
            <person name="Lim S."/>
            <person name="Kim B.-C."/>
        </authorList>
    </citation>
    <scope>NUCLEOTIDE SEQUENCE [LARGE SCALE GENOMIC DNA]</scope>
    <source>
        <strain evidence="2 3">LV19</strain>
    </source>
</reference>
<keyword evidence="1" id="KW-1133">Transmembrane helix</keyword>
<keyword evidence="3" id="KW-1185">Reference proteome</keyword>
<dbReference type="KEGG" id="erl:AOC36_06975"/>
<protein>
    <submittedName>
        <fullName evidence="2">Uncharacterized protein</fullName>
    </submittedName>
</protein>
<name>A0A0X8H0Q5_9FIRM</name>
<feature type="transmembrane region" description="Helical" evidence="1">
    <location>
        <begin position="29"/>
        <end position="48"/>
    </location>
</feature>
<dbReference type="RefSeq" id="WP_067632790.1">
    <property type="nucleotide sequence ID" value="NZ_CP013213.1"/>
</dbReference>